<dbReference type="InterPro" id="IPR025662">
    <property type="entry name" value="Sigma_54_int_dom_ATP-bd_1"/>
</dbReference>
<feature type="domain" description="G" evidence="3">
    <location>
        <begin position="19"/>
        <end position="136"/>
    </location>
</feature>
<comment type="caution">
    <text evidence="4">The sequence shown here is derived from an EMBL/GenBank/DDBJ whole genome shotgun (WGS) entry which is preliminary data.</text>
</comment>
<dbReference type="Proteomes" id="UP000663882">
    <property type="component" value="Unassembled WGS sequence"/>
</dbReference>
<dbReference type="InterPro" id="IPR006073">
    <property type="entry name" value="GTP-bd"/>
</dbReference>
<feature type="region of interest" description="Disordered" evidence="2">
    <location>
        <begin position="630"/>
        <end position="653"/>
    </location>
</feature>
<dbReference type="PANTHER" id="PTHR32046:SF12">
    <property type="entry name" value="AIG1-TYPE G DOMAIN-CONTAINING PROTEIN"/>
    <property type="match status" value="1"/>
</dbReference>
<proteinExistence type="predicted"/>
<feature type="region of interest" description="Disordered" evidence="2">
    <location>
        <begin position="379"/>
        <end position="451"/>
    </location>
</feature>
<dbReference type="PANTHER" id="PTHR32046">
    <property type="entry name" value="G DOMAIN-CONTAINING PROTEIN"/>
    <property type="match status" value="1"/>
</dbReference>
<dbReference type="OrthoDB" id="8954335at2759"/>
<dbReference type="EMBL" id="CAJNOO010005195">
    <property type="protein sequence ID" value="CAF1408219.1"/>
    <property type="molecule type" value="Genomic_DNA"/>
</dbReference>
<dbReference type="AlphaFoldDB" id="A0A815LSR0"/>
<feature type="compositionally biased region" description="Basic and acidic residues" evidence="2">
    <location>
        <begin position="397"/>
        <end position="423"/>
    </location>
</feature>
<reference evidence="4" key="1">
    <citation type="submission" date="2021-02" db="EMBL/GenBank/DDBJ databases">
        <authorList>
            <person name="Nowell W R."/>
        </authorList>
    </citation>
    <scope>NUCLEOTIDE SEQUENCE</scope>
</reference>
<protein>
    <recommendedName>
        <fullName evidence="3">G domain-containing protein</fullName>
    </recommendedName>
</protein>
<gene>
    <name evidence="4" type="ORF">RFH988_LOCUS35124</name>
</gene>
<sequence>MFRSIFPREKPDGDKWINIVVIGETGAGKSTFINTLTNYFSKGSLNNLKVAIPTRFLQATESFDHTEKDINDVTKSKTDMCHHYTFEDEETGKHYLFIDTPGLNDTRGVDQDALNIPKIRQAIADLGHLSAVILVIPGSLCRLTAGMQSVLIGLRGNLPDVVLDNVIVVLTSVQRHTSNFPLDCLEINGNVFPYYMQNSAFSKDPRRRTEEDIVSLKADWKDSMKEIKAMLQKINTFQTKSVAAFKDLEDQRNIIKALMAEAKLEVTNIQKMQDEIASLEQALKKYGDDESAYQQYTQETVVDEALNAKNEEIKRECIKIKKICGGFNLVDELYATINLLQLEAKNIKDVNARQQAEEFIQNLTEFCDSLEDDTQNQINKSALKPKPKIQDTYVPIDKSELPYEEDSFSRRSDTNSPRREFPNRRALGNSRLDLRAYNDDDENEQQHPDTEAKAAKLEQMILKNKALKNNSKTVIPILQANMTSSNTSISSSSTAATITADQFDSMKIPDLLIKHTAYYQNRDLENYQLVQKELENRASGKSLGPLTSNEQDSLFDFRTQFEKYDSARLSQEYIDLQQTINKAIEVDIQQISKIPFTTLLKIAAIYMLLQKHQQQRNKNNNNGAYNISQAQRASPTQSMSSIGRGSGTYTSPSNMQMLPQEFQTIHTSAATVAAPIGFHGHITTNLLTNSFQNLSLSDESNRVLVSHYMAAVNSNNYVERNLISEELKHRLDGERFGRKTSEENARYESLRSCYSSQSVQFIQQQYKHLHDKIGAHVQDMLPRILDISADDLLTLCVLYTLLPGNPPSYSAYSFSHHNTPHDSTTLRQNQPSAFRPIVPDLPYRFPSTSPYQEFRKSPYNEIENATTTAFKQGNTTMSALLSLHDDYCHPASSNKSSSTPQSTFERHCGEKTITLTKEGATIYDSELDEYKFSTYEQLKLIYSAMIKMRVQPEDDDADHIKKAAEQATIRATAILHLLKLKEKENENLNE</sequence>
<dbReference type="PROSITE" id="PS00675">
    <property type="entry name" value="SIGMA54_INTERACT_1"/>
    <property type="match status" value="1"/>
</dbReference>
<dbReference type="SUPFAM" id="SSF52540">
    <property type="entry name" value="P-loop containing nucleoside triphosphate hydrolases"/>
    <property type="match status" value="1"/>
</dbReference>
<evidence type="ECO:0000259" key="3">
    <source>
        <dbReference type="Pfam" id="PF01926"/>
    </source>
</evidence>
<feature type="compositionally biased region" description="Basic and acidic residues" evidence="2">
    <location>
        <begin position="432"/>
        <end position="451"/>
    </location>
</feature>
<dbReference type="Gene3D" id="3.40.50.300">
    <property type="entry name" value="P-loop containing nucleotide triphosphate hydrolases"/>
    <property type="match status" value="1"/>
</dbReference>
<name>A0A815LSR0_9BILA</name>
<evidence type="ECO:0000313" key="5">
    <source>
        <dbReference type="Proteomes" id="UP000663882"/>
    </source>
</evidence>
<keyword evidence="1" id="KW-0175">Coiled coil</keyword>
<dbReference type="Pfam" id="PF01926">
    <property type="entry name" value="MMR_HSR1"/>
    <property type="match status" value="1"/>
</dbReference>
<evidence type="ECO:0000256" key="1">
    <source>
        <dbReference type="SAM" id="Coils"/>
    </source>
</evidence>
<accession>A0A815LSR0</accession>
<feature type="coiled-coil region" evidence="1">
    <location>
        <begin position="245"/>
        <end position="289"/>
    </location>
</feature>
<organism evidence="4 5">
    <name type="scientific">Rotaria sordida</name>
    <dbReference type="NCBI Taxonomy" id="392033"/>
    <lineage>
        <taxon>Eukaryota</taxon>
        <taxon>Metazoa</taxon>
        <taxon>Spiralia</taxon>
        <taxon>Gnathifera</taxon>
        <taxon>Rotifera</taxon>
        <taxon>Eurotatoria</taxon>
        <taxon>Bdelloidea</taxon>
        <taxon>Philodinida</taxon>
        <taxon>Philodinidae</taxon>
        <taxon>Rotaria</taxon>
    </lineage>
</organism>
<evidence type="ECO:0000256" key="2">
    <source>
        <dbReference type="SAM" id="MobiDB-lite"/>
    </source>
</evidence>
<dbReference type="InterPro" id="IPR027417">
    <property type="entry name" value="P-loop_NTPase"/>
</dbReference>
<evidence type="ECO:0000313" key="4">
    <source>
        <dbReference type="EMBL" id="CAF1408219.1"/>
    </source>
</evidence>
<dbReference type="GO" id="GO:0005525">
    <property type="term" value="F:GTP binding"/>
    <property type="evidence" value="ECO:0007669"/>
    <property type="project" value="InterPro"/>
</dbReference>